<dbReference type="GO" id="GO:0110051">
    <property type="term" value="P:metabolite repair"/>
    <property type="evidence" value="ECO:0007669"/>
    <property type="project" value="TreeGrafter"/>
</dbReference>
<evidence type="ECO:0000256" key="7">
    <source>
        <dbReference type="ARBA" id="ARBA00022840"/>
    </source>
</evidence>
<feature type="binding site" evidence="17">
    <location>
        <position position="457"/>
    </location>
    <ligand>
        <name>AMP</name>
        <dbReference type="ChEBI" id="CHEBI:456215"/>
    </ligand>
</feature>
<feature type="binding site" evidence="17">
    <location>
        <position position="458"/>
    </location>
    <ligand>
        <name>(6S)-NADPHX</name>
        <dbReference type="ChEBI" id="CHEBI:64076"/>
    </ligand>
</feature>
<dbReference type="Proteomes" id="UP000032946">
    <property type="component" value="Chromosome"/>
</dbReference>
<dbReference type="InterPro" id="IPR030677">
    <property type="entry name" value="Nnr"/>
</dbReference>
<comment type="cofactor">
    <cofactor evidence="17">
        <name>Mg(2+)</name>
        <dbReference type="ChEBI" id="CHEBI:18420"/>
    </cofactor>
</comment>
<comment type="function">
    <text evidence="18">Catalyzes the epimerization of the S- and R-forms of NAD(P)HX, a damaged form of NAD(P)H that is a result of enzymatic or heat-dependent hydration. This is a prerequisite for the S-specific NAD(P)H-hydrate dehydratase to allow the repair of both epimers of NAD(P)HX.</text>
</comment>
<dbReference type="Gene3D" id="3.40.50.10260">
    <property type="entry name" value="YjeF N-terminal domain"/>
    <property type="match status" value="1"/>
</dbReference>
<comment type="similarity">
    <text evidence="4 19">In the C-terminal section; belongs to the NnrD/CARKD family.</text>
</comment>
<feature type="binding site" evidence="18">
    <location>
        <position position="169"/>
    </location>
    <ligand>
        <name>(6S)-NADPHX</name>
        <dbReference type="ChEBI" id="CHEBI:64076"/>
    </ligand>
</feature>
<dbReference type="Gene3D" id="3.40.1190.20">
    <property type="match status" value="1"/>
</dbReference>
<comment type="similarity">
    <text evidence="17">Belongs to the NnrD/CARKD family.</text>
</comment>
<dbReference type="InterPro" id="IPR000631">
    <property type="entry name" value="CARKD"/>
</dbReference>
<organism evidence="22 23">
    <name type="scientific">Limnospira indica PCC 8005</name>
    <dbReference type="NCBI Taxonomy" id="376219"/>
    <lineage>
        <taxon>Bacteria</taxon>
        <taxon>Bacillati</taxon>
        <taxon>Cyanobacteriota</taxon>
        <taxon>Cyanophyceae</taxon>
        <taxon>Oscillatoriophycideae</taxon>
        <taxon>Oscillatoriales</taxon>
        <taxon>Sirenicapillariaceae</taxon>
        <taxon>Limnospira</taxon>
    </lineage>
</organism>
<evidence type="ECO:0000259" key="21">
    <source>
        <dbReference type="PROSITE" id="PS51385"/>
    </source>
</evidence>
<dbReference type="InterPro" id="IPR029056">
    <property type="entry name" value="Ribokinase-like"/>
</dbReference>
<dbReference type="PANTHER" id="PTHR12592:SF0">
    <property type="entry name" value="ATP-DEPENDENT (S)-NAD(P)H-HYDRATE DEHYDRATASE"/>
    <property type="match status" value="1"/>
</dbReference>
<dbReference type="Pfam" id="PF03853">
    <property type="entry name" value="YjeF_N"/>
    <property type="match status" value="1"/>
</dbReference>
<keyword evidence="11 18" id="KW-0413">Isomerase</keyword>
<dbReference type="EMBL" id="FO818640">
    <property type="protein sequence ID" value="CDM95564.1"/>
    <property type="molecule type" value="Genomic_DNA"/>
</dbReference>
<dbReference type="PROSITE" id="PS51383">
    <property type="entry name" value="YJEF_C_3"/>
    <property type="match status" value="1"/>
</dbReference>
<comment type="catalytic activity">
    <reaction evidence="16 17 19">
        <text>(6S)-NADPHX + ADP = AMP + phosphate + NADPH + H(+)</text>
        <dbReference type="Rhea" id="RHEA:32235"/>
        <dbReference type="ChEBI" id="CHEBI:15378"/>
        <dbReference type="ChEBI" id="CHEBI:43474"/>
        <dbReference type="ChEBI" id="CHEBI:57783"/>
        <dbReference type="ChEBI" id="CHEBI:64076"/>
        <dbReference type="ChEBI" id="CHEBI:456215"/>
        <dbReference type="ChEBI" id="CHEBI:456216"/>
        <dbReference type="EC" id="4.2.1.136"/>
    </reaction>
</comment>
<feature type="binding site" evidence="18">
    <location>
        <position position="75"/>
    </location>
    <ligand>
        <name>K(+)</name>
        <dbReference type="ChEBI" id="CHEBI:29103"/>
    </ligand>
</feature>
<keyword evidence="22" id="KW-0418">Kinase</keyword>
<evidence type="ECO:0000256" key="10">
    <source>
        <dbReference type="ARBA" id="ARBA00023027"/>
    </source>
</evidence>
<keyword evidence="6 17" id="KW-0547">Nucleotide-binding</keyword>
<protein>
    <recommendedName>
        <fullName evidence="19">Bifunctional NAD(P)H-hydrate repair enzyme</fullName>
    </recommendedName>
    <alternativeName>
        <fullName evidence="19">Nicotinamide nucleotide repair protein</fullName>
    </alternativeName>
    <domain>
        <recommendedName>
            <fullName evidence="19">ADP-dependent (S)-NAD(P)H-hydrate dehydratase</fullName>
            <ecNumber evidence="19">4.2.1.136</ecNumber>
        </recommendedName>
        <alternativeName>
            <fullName evidence="19">ADP-dependent NAD(P)HX dehydratase</fullName>
        </alternativeName>
    </domain>
    <domain>
        <recommendedName>
            <fullName evidence="19">NAD(P)H-hydrate epimerase</fullName>
            <ecNumber evidence="19">5.1.99.6</ecNumber>
        </recommendedName>
    </domain>
</protein>
<evidence type="ECO:0000256" key="9">
    <source>
        <dbReference type="ARBA" id="ARBA00022958"/>
    </source>
</evidence>
<evidence type="ECO:0000259" key="20">
    <source>
        <dbReference type="PROSITE" id="PS51383"/>
    </source>
</evidence>
<comment type="similarity">
    <text evidence="3 19">In the N-terminal section; belongs to the NnrE/AIBP family.</text>
</comment>
<dbReference type="AlphaFoldDB" id="A0A9P1KF24"/>
<comment type="catalytic activity">
    <reaction evidence="15 17 19">
        <text>(6S)-NADHX + ADP = AMP + phosphate + NADH + H(+)</text>
        <dbReference type="Rhea" id="RHEA:32223"/>
        <dbReference type="ChEBI" id="CHEBI:15378"/>
        <dbReference type="ChEBI" id="CHEBI:43474"/>
        <dbReference type="ChEBI" id="CHEBI:57945"/>
        <dbReference type="ChEBI" id="CHEBI:64074"/>
        <dbReference type="ChEBI" id="CHEBI:456215"/>
        <dbReference type="ChEBI" id="CHEBI:456216"/>
        <dbReference type="EC" id="4.2.1.136"/>
    </reaction>
</comment>
<dbReference type="InterPro" id="IPR017953">
    <property type="entry name" value="Carbohydrate_kinase_pred_CS"/>
</dbReference>
<dbReference type="HAMAP" id="MF_01966">
    <property type="entry name" value="NADHX_epimerase"/>
    <property type="match status" value="1"/>
</dbReference>
<feature type="binding site" evidence="18">
    <location>
        <position position="172"/>
    </location>
    <ligand>
        <name>K(+)</name>
        <dbReference type="ChEBI" id="CHEBI:29103"/>
    </ligand>
</feature>
<keyword evidence="23" id="KW-1185">Reference proteome</keyword>
<evidence type="ECO:0000256" key="5">
    <source>
        <dbReference type="ARBA" id="ARBA00022723"/>
    </source>
</evidence>
<keyword evidence="7 17" id="KW-0067">ATP-binding</keyword>
<evidence type="ECO:0000256" key="12">
    <source>
        <dbReference type="ARBA" id="ARBA00023239"/>
    </source>
</evidence>
<dbReference type="SUPFAM" id="SSF64153">
    <property type="entry name" value="YjeF N-terminal domain-like"/>
    <property type="match status" value="1"/>
</dbReference>
<dbReference type="EC" id="5.1.99.6" evidence="19"/>
<comment type="subunit">
    <text evidence="17">Homotetramer.</text>
</comment>
<keyword evidence="8 17" id="KW-0521">NADP</keyword>
<evidence type="ECO:0000256" key="11">
    <source>
        <dbReference type="ARBA" id="ARBA00023235"/>
    </source>
</evidence>
<dbReference type="PIRSF" id="PIRSF017184">
    <property type="entry name" value="Nnr"/>
    <property type="match status" value="1"/>
</dbReference>
<keyword evidence="22" id="KW-0808">Transferase</keyword>
<dbReference type="NCBIfam" id="TIGR00197">
    <property type="entry name" value="yjeF_nterm"/>
    <property type="match status" value="1"/>
</dbReference>
<comment type="function">
    <text evidence="14 19">Bifunctional enzyme that catalyzes the epimerization of the S- and R-forms of NAD(P)HX and the dehydration of the S-form of NAD(P)HX at the expense of ADP, which is converted to AMP. This allows the repair of both epimers of NAD(P)HX, a damaged form of NAD(P)H that is a result of enzymatic or heat-dependent hydration.</text>
</comment>
<dbReference type="InterPro" id="IPR036652">
    <property type="entry name" value="YjeF_N_dom_sf"/>
</dbReference>
<feature type="binding site" evidence="17">
    <location>
        <position position="343"/>
    </location>
    <ligand>
        <name>(6S)-NADPHX</name>
        <dbReference type="ChEBI" id="CHEBI:64076"/>
    </ligand>
</feature>
<keyword evidence="10 17" id="KW-0520">NAD</keyword>
<evidence type="ECO:0000256" key="15">
    <source>
        <dbReference type="ARBA" id="ARBA00048238"/>
    </source>
</evidence>
<comment type="similarity">
    <text evidence="18">Belongs to the NnrE/AIBP family.</text>
</comment>
<evidence type="ECO:0000256" key="17">
    <source>
        <dbReference type="HAMAP-Rule" id="MF_01965"/>
    </source>
</evidence>
<comment type="cofactor">
    <cofactor evidence="18 19">
        <name>K(+)</name>
        <dbReference type="ChEBI" id="CHEBI:29103"/>
    </cofactor>
    <text evidence="18 19">Binds 1 potassium ion per subunit.</text>
</comment>
<name>A0A9P1KF24_9CYAN</name>
<evidence type="ECO:0000256" key="8">
    <source>
        <dbReference type="ARBA" id="ARBA00022857"/>
    </source>
</evidence>
<comment type="catalytic activity">
    <reaction evidence="1 18 19">
        <text>(6R)-NADHX = (6S)-NADHX</text>
        <dbReference type="Rhea" id="RHEA:32215"/>
        <dbReference type="ChEBI" id="CHEBI:64074"/>
        <dbReference type="ChEBI" id="CHEBI:64075"/>
        <dbReference type="EC" id="5.1.99.6"/>
    </reaction>
</comment>
<feature type="binding site" evidence="17">
    <location>
        <position position="275"/>
    </location>
    <ligand>
        <name>(6S)-NADPHX</name>
        <dbReference type="ChEBI" id="CHEBI:64076"/>
    </ligand>
</feature>
<evidence type="ECO:0000256" key="16">
    <source>
        <dbReference type="ARBA" id="ARBA00049209"/>
    </source>
</evidence>
<dbReference type="GO" id="GO:0016301">
    <property type="term" value="F:kinase activity"/>
    <property type="evidence" value="ECO:0007669"/>
    <property type="project" value="UniProtKB-KW"/>
</dbReference>
<dbReference type="RefSeq" id="WP_008051319.1">
    <property type="nucleotide sequence ID" value="NZ_FO818640.1"/>
</dbReference>
<gene>
    <name evidence="17" type="primary">nnrD</name>
    <name evidence="18" type="synonym">nnrE</name>
    <name evidence="22" type="ORF">ARTHRO_30833</name>
</gene>
<evidence type="ECO:0000256" key="4">
    <source>
        <dbReference type="ARBA" id="ARBA00009524"/>
    </source>
</evidence>
<dbReference type="InterPro" id="IPR004443">
    <property type="entry name" value="YjeF_N_dom"/>
</dbReference>
<dbReference type="PANTHER" id="PTHR12592">
    <property type="entry name" value="ATP-DEPENDENT (S)-NAD(P)H-HYDRATE DEHYDRATASE FAMILY MEMBER"/>
    <property type="match status" value="1"/>
</dbReference>
<feature type="binding site" evidence="18">
    <location>
        <begin position="74"/>
        <end position="78"/>
    </location>
    <ligand>
        <name>(6S)-NADPHX</name>
        <dbReference type="ChEBI" id="CHEBI:64076"/>
    </ligand>
</feature>
<feature type="binding site" evidence="18">
    <location>
        <position position="135"/>
    </location>
    <ligand>
        <name>K(+)</name>
        <dbReference type="ChEBI" id="CHEBI:29103"/>
    </ligand>
</feature>
<evidence type="ECO:0000256" key="14">
    <source>
        <dbReference type="ARBA" id="ARBA00025153"/>
    </source>
</evidence>
<comment type="function">
    <text evidence="17">Catalyzes the dehydration of the S-form of NAD(P)HX at the expense of ADP, which is converted to AMP. Together with NAD(P)HX epimerase, which catalyzes the epimerization of the S- and R-forms, the enzyme allows the repair of both epimers of NAD(P)HX, a damaged form of NAD(P)H that is a result of enzymatic or heat-dependent hydration.</text>
</comment>
<keyword evidence="5 18" id="KW-0479">Metal-binding</keyword>
<dbReference type="GO" id="GO:0005524">
    <property type="term" value="F:ATP binding"/>
    <property type="evidence" value="ECO:0007669"/>
    <property type="project" value="UniProtKB-UniRule"/>
</dbReference>
<keyword evidence="12 17" id="KW-0456">Lyase</keyword>
<dbReference type="EC" id="4.2.1.136" evidence="19"/>
<dbReference type="GO" id="GO:0046872">
    <property type="term" value="F:metal ion binding"/>
    <property type="evidence" value="ECO:0007669"/>
    <property type="project" value="UniProtKB-UniRule"/>
</dbReference>
<dbReference type="GO" id="GO:0052856">
    <property type="term" value="F:NAD(P)HX epimerase activity"/>
    <property type="evidence" value="ECO:0007669"/>
    <property type="project" value="UniProtKB-UniRule"/>
</dbReference>
<evidence type="ECO:0000256" key="6">
    <source>
        <dbReference type="ARBA" id="ARBA00022741"/>
    </source>
</evidence>
<feature type="domain" description="YjeF N-terminal" evidence="21">
    <location>
        <begin position="21"/>
        <end position="226"/>
    </location>
</feature>
<dbReference type="GO" id="GO:0052855">
    <property type="term" value="F:ADP-dependent NAD(P)H-hydrate dehydratase activity"/>
    <property type="evidence" value="ECO:0007669"/>
    <property type="project" value="UniProtKB-UniRule"/>
</dbReference>
<evidence type="ECO:0000256" key="13">
    <source>
        <dbReference type="ARBA" id="ARBA00023268"/>
    </source>
</evidence>
<evidence type="ECO:0000256" key="18">
    <source>
        <dbReference type="HAMAP-Rule" id="MF_01966"/>
    </source>
</evidence>
<comment type="catalytic activity">
    <reaction evidence="2 18 19">
        <text>(6R)-NADPHX = (6S)-NADPHX</text>
        <dbReference type="Rhea" id="RHEA:32227"/>
        <dbReference type="ChEBI" id="CHEBI:64076"/>
        <dbReference type="ChEBI" id="CHEBI:64077"/>
        <dbReference type="EC" id="5.1.99.6"/>
    </reaction>
</comment>
<evidence type="ECO:0000256" key="1">
    <source>
        <dbReference type="ARBA" id="ARBA00000013"/>
    </source>
</evidence>
<keyword evidence="13" id="KW-0511">Multifunctional enzyme</keyword>
<evidence type="ECO:0000256" key="2">
    <source>
        <dbReference type="ARBA" id="ARBA00000909"/>
    </source>
</evidence>
<feature type="binding site" evidence="18">
    <location>
        <begin position="139"/>
        <end position="145"/>
    </location>
    <ligand>
        <name>(6S)-NADPHX</name>
        <dbReference type="ChEBI" id="CHEBI:64076"/>
    </ligand>
</feature>
<evidence type="ECO:0000256" key="19">
    <source>
        <dbReference type="PIRNR" id="PIRNR017184"/>
    </source>
</evidence>
<dbReference type="PROSITE" id="PS01050">
    <property type="entry name" value="YJEF_C_2"/>
    <property type="match status" value="1"/>
</dbReference>
<dbReference type="PROSITE" id="PS51385">
    <property type="entry name" value="YJEF_N"/>
    <property type="match status" value="1"/>
</dbReference>
<dbReference type="CDD" id="cd01171">
    <property type="entry name" value="YXKO-related"/>
    <property type="match status" value="1"/>
</dbReference>
<dbReference type="Pfam" id="PF01256">
    <property type="entry name" value="Carb_kinase"/>
    <property type="match status" value="1"/>
</dbReference>
<reference evidence="22 23" key="1">
    <citation type="submission" date="2014-02" db="EMBL/GenBank/DDBJ databases">
        <authorList>
            <person name="Genoscope - CEA"/>
        </authorList>
    </citation>
    <scope>NUCLEOTIDE SEQUENCE [LARGE SCALE GENOMIC DNA]</scope>
    <source>
        <strain evidence="22 23">PCC 8005</strain>
    </source>
</reference>
<dbReference type="SUPFAM" id="SSF53613">
    <property type="entry name" value="Ribokinase-like"/>
    <property type="match status" value="1"/>
</dbReference>
<feature type="domain" description="YjeF C-terminal" evidence="20">
    <location>
        <begin position="240"/>
        <end position="521"/>
    </location>
</feature>
<dbReference type="NCBIfam" id="TIGR00196">
    <property type="entry name" value="yjeF_cterm"/>
    <property type="match status" value="1"/>
</dbReference>
<proteinExistence type="inferred from homology"/>
<sequence length="537" mass="57802">MAGTPNRFQLIQQFAVTAAQMQAIETRIFDAGMPVAALMEKVALNITRHLLSILHSEYTSTPVNLIGVLVGPGHNGGDALVVARELLYRGYRVLLYSPFSKHKPLTADHFRYAASLGIEIVEAIAQLADCDLIIDGMFGFGLERPIQGDLAQIVETVNSWWNKPVFSIDIPSGIHTDTGLVLGTAIRATKTFCLGLWKLAFLREEALPWLGTSELIDFDIPVTDIHAVLGVSPDLRRLTPELARSHLPIPLPQNTHKYKQGHLLIIAGSRRYTGAALLSGLGARASGVGMLSIAVPESIKPLLSFPLPEALIIGCPETDNGAIASIADHINLDSYDAIACGPGLTADNVSVIQTVLNSHRPLVLDADGLNLLAKLDPVTTLSNRQAATILTPHRREFKRLFPQLNHESHTSIEGSREAARLTGAVVILKGARTCIATAESVIINPESTPALARGGSGDVLTGLLGGILAIQSLRSQPPELSAQVAVWWHSLAGIVAASDRTELGVDAFTLTQYLNLKQLLSHFPQFTPNGNIPRYNN</sequence>
<feature type="binding site" evidence="17">
    <location>
        <begin position="429"/>
        <end position="433"/>
    </location>
    <ligand>
        <name>AMP</name>
        <dbReference type="ChEBI" id="CHEBI:456215"/>
    </ligand>
</feature>
<keyword evidence="9 18" id="KW-0630">Potassium</keyword>
<evidence type="ECO:0000313" key="22">
    <source>
        <dbReference type="EMBL" id="CDM95564.1"/>
    </source>
</evidence>
<accession>A0A9P1KF24</accession>
<comment type="caution">
    <text evidence="18">Lacks conserved residue(s) required for the propagation of feature annotation.</text>
</comment>
<dbReference type="HAMAP" id="MF_01965">
    <property type="entry name" value="NADHX_dehydratase"/>
    <property type="match status" value="1"/>
</dbReference>
<feature type="binding site" evidence="17">
    <location>
        <position position="393"/>
    </location>
    <ligand>
        <name>(6S)-NADPHX</name>
        <dbReference type="ChEBI" id="CHEBI:64076"/>
    </ligand>
</feature>
<evidence type="ECO:0000256" key="3">
    <source>
        <dbReference type="ARBA" id="ARBA00006001"/>
    </source>
</evidence>
<evidence type="ECO:0000313" key="23">
    <source>
        <dbReference type="Proteomes" id="UP000032946"/>
    </source>
</evidence>
<dbReference type="GO" id="GO:0046496">
    <property type="term" value="P:nicotinamide nucleotide metabolic process"/>
    <property type="evidence" value="ECO:0007669"/>
    <property type="project" value="UniProtKB-UniRule"/>
</dbReference>